<keyword evidence="1" id="KW-1133">Transmembrane helix</keyword>
<dbReference type="Proteomes" id="UP000001058">
    <property type="component" value="Unassembled WGS sequence"/>
</dbReference>
<sequence length="249" mass="27995">MYIACQSKCLTAAIISLYYRCSSCCLLFLLLFRHSEFSRYPALLLHNRHASSLRCVAYLRVSWFLVPSISMPRFSCEVSIARAKCAMSWRPYVSAHQMRSCDVYSAWSTTRTLITHGPDVRAPLDPHFGRHGYASPQRMSCQYTVLLPIRRCWLLPTERPCRHHGFCHSPCTRQVMRYGLCLVGNEGPINTPTRRTSTAATRRHDGYRASTPSCRLRGGAGCCRPSDRAGTTASAIHHALDRSCGMGST</sequence>
<name>D8TVE5_VOLCA</name>
<keyword evidence="1" id="KW-0472">Membrane</keyword>
<organism evidence="3">
    <name type="scientific">Volvox carteri f. nagariensis</name>
    <dbReference type="NCBI Taxonomy" id="3068"/>
    <lineage>
        <taxon>Eukaryota</taxon>
        <taxon>Viridiplantae</taxon>
        <taxon>Chlorophyta</taxon>
        <taxon>core chlorophytes</taxon>
        <taxon>Chlorophyceae</taxon>
        <taxon>CS clade</taxon>
        <taxon>Chlamydomonadales</taxon>
        <taxon>Volvocaceae</taxon>
        <taxon>Volvox</taxon>
    </lineage>
</organism>
<feature type="transmembrane region" description="Helical" evidence="1">
    <location>
        <begin position="12"/>
        <end position="32"/>
    </location>
</feature>
<evidence type="ECO:0000256" key="1">
    <source>
        <dbReference type="SAM" id="Phobius"/>
    </source>
</evidence>
<dbReference type="AlphaFoldDB" id="D8TVE5"/>
<protein>
    <submittedName>
        <fullName evidence="2">Uncharacterized protein</fullName>
    </submittedName>
</protein>
<evidence type="ECO:0000313" key="2">
    <source>
        <dbReference type="EMBL" id="EFJ48689.1"/>
    </source>
</evidence>
<evidence type="ECO:0000313" key="3">
    <source>
        <dbReference type="Proteomes" id="UP000001058"/>
    </source>
</evidence>
<accession>D8TVE5</accession>
<reference evidence="2 3" key="1">
    <citation type="journal article" date="2010" name="Science">
        <title>Genomic analysis of organismal complexity in the multicellular green alga Volvox carteri.</title>
        <authorList>
            <person name="Prochnik S.E."/>
            <person name="Umen J."/>
            <person name="Nedelcu A.M."/>
            <person name="Hallmann A."/>
            <person name="Miller S.M."/>
            <person name="Nishii I."/>
            <person name="Ferris P."/>
            <person name="Kuo A."/>
            <person name="Mitros T."/>
            <person name="Fritz-Laylin L.K."/>
            <person name="Hellsten U."/>
            <person name="Chapman J."/>
            <person name="Simakov O."/>
            <person name="Rensing S.A."/>
            <person name="Terry A."/>
            <person name="Pangilinan J."/>
            <person name="Kapitonov V."/>
            <person name="Jurka J."/>
            <person name="Salamov A."/>
            <person name="Shapiro H."/>
            <person name="Schmutz J."/>
            <person name="Grimwood J."/>
            <person name="Lindquist E."/>
            <person name="Lucas S."/>
            <person name="Grigoriev I.V."/>
            <person name="Schmitt R."/>
            <person name="Kirk D."/>
            <person name="Rokhsar D.S."/>
        </authorList>
    </citation>
    <scope>NUCLEOTIDE SEQUENCE [LARGE SCALE GENOMIC DNA]</scope>
    <source>
        <strain evidence="3">f. Nagariensis / Eve</strain>
    </source>
</reference>
<keyword evidence="3" id="KW-1185">Reference proteome</keyword>
<dbReference type="eggNOG" id="ENOG502SF30">
    <property type="taxonomic scope" value="Eukaryota"/>
</dbReference>
<dbReference type="KEGG" id="vcn:VOLCADRAFT_90914"/>
<dbReference type="InParanoid" id="D8TVE5"/>
<gene>
    <name evidence="2" type="ORF">VOLCADRAFT_90914</name>
</gene>
<dbReference type="GeneID" id="9619907"/>
<proteinExistence type="predicted"/>
<dbReference type="RefSeq" id="XP_002950488.1">
    <property type="nucleotide sequence ID" value="XM_002950442.1"/>
</dbReference>
<keyword evidence="1" id="KW-0812">Transmembrane</keyword>
<dbReference type="EMBL" id="GL378339">
    <property type="protein sequence ID" value="EFJ48689.1"/>
    <property type="molecule type" value="Genomic_DNA"/>
</dbReference>